<dbReference type="InterPro" id="IPR027443">
    <property type="entry name" value="IPNS-like_sf"/>
</dbReference>
<comment type="caution">
    <text evidence="7">The sequence shown here is derived from an EMBL/GenBank/DDBJ whole genome shotgun (WGS) entry which is preliminary data.</text>
</comment>
<keyword evidence="2 5" id="KW-0479">Metal-binding</keyword>
<dbReference type="Pfam" id="PF03171">
    <property type="entry name" value="2OG-FeII_Oxy"/>
    <property type="match status" value="1"/>
</dbReference>
<dbReference type="InterPro" id="IPR026992">
    <property type="entry name" value="DIOX_N"/>
</dbReference>
<dbReference type="GeneID" id="81382966"/>
<reference evidence="7" key="1">
    <citation type="submission" date="2022-11" db="EMBL/GenBank/DDBJ databases">
        <authorList>
            <person name="Petersen C."/>
        </authorList>
    </citation>
    <scope>NUCLEOTIDE SEQUENCE</scope>
    <source>
        <strain evidence="7">IBT 23319</strain>
    </source>
</reference>
<dbReference type="PANTHER" id="PTHR10209:SF881">
    <property type="entry name" value="FI07970P-RELATED"/>
    <property type="match status" value="1"/>
</dbReference>
<evidence type="ECO:0000313" key="7">
    <source>
        <dbReference type="EMBL" id="KAJ5235711.1"/>
    </source>
</evidence>
<dbReference type="Gene3D" id="2.60.120.330">
    <property type="entry name" value="B-lactam Antibiotic, Isopenicillin N Synthase, Chain"/>
    <property type="match status" value="1"/>
</dbReference>
<evidence type="ECO:0000259" key="6">
    <source>
        <dbReference type="PROSITE" id="PS51471"/>
    </source>
</evidence>
<dbReference type="EMBL" id="JAPQKT010000003">
    <property type="protein sequence ID" value="KAJ5235711.1"/>
    <property type="molecule type" value="Genomic_DNA"/>
</dbReference>
<evidence type="ECO:0000256" key="5">
    <source>
        <dbReference type="RuleBase" id="RU003682"/>
    </source>
</evidence>
<dbReference type="GO" id="GO:0044283">
    <property type="term" value="P:small molecule biosynthetic process"/>
    <property type="evidence" value="ECO:0007669"/>
    <property type="project" value="UniProtKB-ARBA"/>
</dbReference>
<dbReference type="PROSITE" id="PS51471">
    <property type="entry name" value="FE2OG_OXY"/>
    <property type="match status" value="1"/>
</dbReference>
<dbReference type="SUPFAM" id="SSF51197">
    <property type="entry name" value="Clavaminate synthase-like"/>
    <property type="match status" value="1"/>
</dbReference>
<evidence type="ECO:0000256" key="4">
    <source>
        <dbReference type="ARBA" id="ARBA00023004"/>
    </source>
</evidence>
<dbReference type="PANTHER" id="PTHR10209">
    <property type="entry name" value="OXIDOREDUCTASE, 2OG-FE II OXYGENASE FAMILY PROTEIN"/>
    <property type="match status" value="1"/>
</dbReference>
<evidence type="ECO:0000256" key="3">
    <source>
        <dbReference type="ARBA" id="ARBA00023002"/>
    </source>
</evidence>
<keyword evidence="8" id="KW-1185">Reference proteome</keyword>
<dbReference type="OrthoDB" id="288590at2759"/>
<protein>
    <submittedName>
        <fullName evidence="7">Gibberellin 20-oxidase</fullName>
    </submittedName>
</protein>
<feature type="domain" description="Fe2OG dioxygenase" evidence="6">
    <location>
        <begin position="183"/>
        <end position="311"/>
    </location>
</feature>
<dbReference type="InterPro" id="IPR005123">
    <property type="entry name" value="Oxoglu/Fe-dep_dioxygenase_dom"/>
</dbReference>
<evidence type="ECO:0000313" key="8">
    <source>
        <dbReference type="Proteomes" id="UP001147733"/>
    </source>
</evidence>
<dbReference type="RefSeq" id="XP_056503211.1">
    <property type="nucleotide sequence ID" value="XM_056643799.1"/>
</dbReference>
<keyword evidence="4 5" id="KW-0408">Iron</keyword>
<evidence type="ECO:0000256" key="1">
    <source>
        <dbReference type="ARBA" id="ARBA00008056"/>
    </source>
</evidence>
<dbReference type="PRINTS" id="PR00682">
    <property type="entry name" value="IPNSYNTHASE"/>
</dbReference>
<dbReference type="InterPro" id="IPR044861">
    <property type="entry name" value="IPNS-like_FE2OG_OXY"/>
</dbReference>
<name>A0A9W9P5A4_PENCI</name>
<comment type="similarity">
    <text evidence="1 5">Belongs to the iron/ascorbate-dependent oxidoreductase family.</text>
</comment>
<gene>
    <name evidence="7" type="ORF">N7469_004879</name>
</gene>
<dbReference type="GO" id="GO:0016491">
    <property type="term" value="F:oxidoreductase activity"/>
    <property type="evidence" value="ECO:0007669"/>
    <property type="project" value="UniProtKB-KW"/>
</dbReference>
<dbReference type="Proteomes" id="UP001147733">
    <property type="component" value="Unassembled WGS sequence"/>
</dbReference>
<dbReference type="GO" id="GO:0046872">
    <property type="term" value="F:metal ion binding"/>
    <property type="evidence" value="ECO:0007669"/>
    <property type="project" value="UniProtKB-KW"/>
</dbReference>
<organism evidence="7 8">
    <name type="scientific">Penicillium citrinum</name>
    <dbReference type="NCBI Taxonomy" id="5077"/>
    <lineage>
        <taxon>Eukaryota</taxon>
        <taxon>Fungi</taxon>
        <taxon>Dikarya</taxon>
        <taxon>Ascomycota</taxon>
        <taxon>Pezizomycotina</taxon>
        <taxon>Eurotiomycetes</taxon>
        <taxon>Eurotiomycetidae</taxon>
        <taxon>Eurotiales</taxon>
        <taxon>Aspergillaceae</taxon>
        <taxon>Penicillium</taxon>
    </lineage>
</organism>
<proteinExistence type="inferred from homology"/>
<dbReference type="AlphaFoldDB" id="A0A9W9P5A4"/>
<dbReference type="Pfam" id="PF14226">
    <property type="entry name" value="DIOX_N"/>
    <property type="match status" value="1"/>
</dbReference>
<evidence type="ECO:0000256" key="2">
    <source>
        <dbReference type="ARBA" id="ARBA00022723"/>
    </source>
</evidence>
<accession>A0A9W9P5A4</accession>
<reference evidence="7" key="2">
    <citation type="journal article" date="2023" name="IMA Fungus">
        <title>Comparative genomic study of the Penicillium genus elucidates a diverse pangenome and 15 lateral gene transfer events.</title>
        <authorList>
            <person name="Petersen C."/>
            <person name="Sorensen T."/>
            <person name="Nielsen M.R."/>
            <person name="Sondergaard T.E."/>
            <person name="Sorensen J.L."/>
            <person name="Fitzpatrick D.A."/>
            <person name="Frisvad J.C."/>
            <person name="Nielsen K.L."/>
        </authorList>
    </citation>
    <scope>NUCLEOTIDE SEQUENCE</scope>
    <source>
        <strain evidence="7">IBT 23319</strain>
    </source>
</reference>
<keyword evidence="3 5" id="KW-0560">Oxidoreductase</keyword>
<sequence length="349" mass="38102">MTTSFSSLPIVDVGPLGNPAGASTEELTALSKRLYDVFATTGFAYLVNVPLSFSHEQVFGMSREFFALPEEEKMKLAKRSFRRNHHNTYRGYFPTQPELASDNLKEGFEMGPAEPIRTQSASSSNTKFNLAESNVWPEDNLLTARPKLETLYTELQGLASKLLSLLAASLGKPADYFASYLEDSLSTLRLLHYPPVASAASGSGSTESEDVKLSCTPHTDSGILTLLHQDSTGGLEVRNSSGKWVAAPYIPESLVVNIGDLMAKVSGGRFVATMHRVRAPQMKAAASAVTSQQSGRTQALGRISVPFFFEPGENCLVRSVDGDEGFVLYGEHVRAKMKTWVEFQDDEDN</sequence>